<dbReference type="PATRIC" id="fig|1246995.3.peg.6569"/>
<dbReference type="KEGG" id="afs:AFR_32460"/>
<gene>
    <name evidence="2" type="ORF">AFR_32460</name>
</gene>
<dbReference type="eggNOG" id="COG2018">
    <property type="taxonomic scope" value="Bacteria"/>
</dbReference>
<dbReference type="RefSeq" id="WP_023561088.1">
    <property type="nucleotide sequence ID" value="NC_022657.1"/>
</dbReference>
<feature type="domain" description="Roadblock/LAMTOR2" evidence="1">
    <location>
        <begin position="14"/>
        <end position="103"/>
    </location>
</feature>
<name>U5W9U5_9ACTN</name>
<keyword evidence="3" id="KW-1185">Reference proteome</keyword>
<dbReference type="PANTHER" id="PTHR36222">
    <property type="entry name" value="SERINE PROTEASE INHIBITOR RV3364C"/>
    <property type="match status" value="1"/>
</dbReference>
<proteinExistence type="predicted"/>
<dbReference type="AlphaFoldDB" id="U5W9U5"/>
<dbReference type="STRING" id="1246995.AFR_32460"/>
<evidence type="ECO:0000313" key="3">
    <source>
        <dbReference type="Proteomes" id="UP000017746"/>
    </source>
</evidence>
<dbReference type="SUPFAM" id="SSF103196">
    <property type="entry name" value="Roadblock/LC7 domain"/>
    <property type="match status" value="1"/>
</dbReference>
<reference evidence="2 3" key="1">
    <citation type="journal article" date="2014" name="J. Biotechnol.">
        <title>Complete genome sequence of the actinobacterium Actinoplanes friuliensis HAG 010964, producer of the lipopeptide antibiotic friulimycin.</title>
        <authorList>
            <person name="Ruckert C."/>
            <person name="Szczepanowski R."/>
            <person name="Albersmeier A."/>
            <person name="Goesmann A."/>
            <person name="Fischer N."/>
            <person name="Steinkamper A."/>
            <person name="Puhler A."/>
            <person name="Biener R."/>
            <person name="Schwartz D."/>
            <person name="Kalinowski J."/>
        </authorList>
    </citation>
    <scope>NUCLEOTIDE SEQUENCE [LARGE SCALE GENOMIC DNA]</scope>
    <source>
        <strain evidence="2 3">DSM 7358</strain>
    </source>
</reference>
<evidence type="ECO:0000259" key="1">
    <source>
        <dbReference type="SMART" id="SM00960"/>
    </source>
</evidence>
<dbReference type="InterPro" id="IPR053141">
    <property type="entry name" value="Mycobact_SerProt_Inhib_Rv3364c"/>
</dbReference>
<dbReference type="HOGENOM" id="CLU_118613_0_1_11"/>
<evidence type="ECO:0000313" key="2">
    <source>
        <dbReference type="EMBL" id="AGZ44750.1"/>
    </source>
</evidence>
<dbReference type="Pfam" id="PF03259">
    <property type="entry name" value="Robl_LC7"/>
    <property type="match status" value="1"/>
</dbReference>
<sequence>MHSATTDQQYKAIRGELSALRHQVTGVQGCVIAGVDGLLILHDTMPGTEPHDLAALAAGAHGISRTCGSALNQGGFHECTIRNHQGYLAVYAVGDLALLAVLGDSGLNIARLHLEARQVTGRLAKLLELKPLQDSHPLDGRTEPIG</sequence>
<dbReference type="OrthoDB" id="3727201at2"/>
<dbReference type="Gene3D" id="3.30.450.30">
    <property type="entry name" value="Dynein light chain 2a, cytoplasmic"/>
    <property type="match status" value="1"/>
</dbReference>
<dbReference type="Proteomes" id="UP000017746">
    <property type="component" value="Chromosome"/>
</dbReference>
<organism evidence="2 3">
    <name type="scientific">Actinoplanes friuliensis DSM 7358</name>
    <dbReference type="NCBI Taxonomy" id="1246995"/>
    <lineage>
        <taxon>Bacteria</taxon>
        <taxon>Bacillati</taxon>
        <taxon>Actinomycetota</taxon>
        <taxon>Actinomycetes</taxon>
        <taxon>Micromonosporales</taxon>
        <taxon>Micromonosporaceae</taxon>
        <taxon>Actinoplanes</taxon>
    </lineage>
</organism>
<dbReference type="InterPro" id="IPR004942">
    <property type="entry name" value="Roadblock/LAMTOR2_dom"/>
</dbReference>
<dbReference type="EMBL" id="CP006272">
    <property type="protein sequence ID" value="AGZ44750.1"/>
    <property type="molecule type" value="Genomic_DNA"/>
</dbReference>
<protein>
    <recommendedName>
        <fullName evidence="1">Roadblock/LAMTOR2 domain-containing protein</fullName>
    </recommendedName>
</protein>
<accession>U5W9U5</accession>
<dbReference type="PANTHER" id="PTHR36222:SF1">
    <property type="entry name" value="SERINE PROTEASE INHIBITOR RV3364C"/>
    <property type="match status" value="1"/>
</dbReference>
<dbReference type="SMART" id="SM00960">
    <property type="entry name" value="Robl_LC7"/>
    <property type="match status" value="1"/>
</dbReference>